<evidence type="ECO:0000313" key="1">
    <source>
        <dbReference type="EMBL" id="SMF79728.1"/>
    </source>
</evidence>
<dbReference type="PANTHER" id="PTHR36978:SF4">
    <property type="entry name" value="P-LOOP CONTAINING NUCLEOSIDE TRIPHOSPHATE HYDROLASE PROTEIN"/>
    <property type="match status" value="1"/>
</dbReference>
<dbReference type="OrthoDB" id="7855297at2"/>
<dbReference type="STRING" id="28094.SAMN06295900_12177"/>
<dbReference type="Gene3D" id="3.40.50.300">
    <property type="entry name" value="P-loop containing nucleotide triphosphate hydrolases"/>
    <property type="match status" value="1"/>
</dbReference>
<dbReference type="Proteomes" id="UP000192911">
    <property type="component" value="Unassembled WGS sequence"/>
</dbReference>
<reference evidence="2" key="1">
    <citation type="submission" date="2017-04" db="EMBL/GenBank/DDBJ databases">
        <authorList>
            <person name="Varghese N."/>
            <person name="Submissions S."/>
        </authorList>
    </citation>
    <scope>NUCLEOTIDE SEQUENCE [LARGE SCALE GENOMIC DNA]</scope>
    <source>
        <strain evidence="2">Ballard 720</strain>
    </source>
</reference>
<keyword evidence="2" id="KW-1185">Reference proteome</keyword>
<dbReference type="RefSeq" id="WP_085230503.1">
    <property type="nucleotide sequence ID" value="NZ_BSQD01000019.1"/>
</dbReference>
<name>A0A1X7H544_TRICW</name>
<gene>
    <name evidence="1" type="ORF">SAMN06295900_12177</name>
</gene>
<dbReference type="GeneID" id="95548267"/>
<accession>A0A1X7H544</accession>
<sequence length="226" mass="25052">MSLKVIGAGLGRTGTLSLKLALEHIGFGPCYHAMEIGATLRRSLPLWLDAIHGEPDWDAIFDGYAATVDYPACCFWPVLLARFPDARVILSVRDADGWFDSVQETIFSPRGANPLFGTAGRALSEFLRRDFGERIADRAFMTDYFRRWNQAVVDSVPAEQLLVFPAEAGWEPLCAFLGVPVPNVPYPRLHERKTRADGARQRALPSDPAELETRLRAYLDSLSAGS</sequence>
<dbReference type="SUPFAM" id="SSF52540">
    <property type="entry name" value="P-loop containing nucleoside triphosphate hydrolases"/>
    <property type="match status" value="1"/>
</dbReference>
<dbReference type="Pfam" id="PF17784">
    <property type="entry name" value="Sulfotransfer_4"/>
    <property type="match status" value="1"/>
</dbReference>
<dbReference type="EMBL" id="FXAH01000021">
    <property type="protein sequence ID" value="SMF79728.1"/>
    <property type="molecule type" value="Genomic_DNA"/>
</dbReference>
<dbReference type="AlphaFoldDB" id="A0A1X7H544"/>
<evidence type="ECO:0000313" key="2">
    <source>
        <dbReference type="Proteomes" id="UP000192911"/>
    </source>
</evidence>
<protein>
    <recommendedName>
        <fullName evidence="3">Sulfotransferase family protein</fullName>
    </recommendedName>
</protein>
<proteinExistence type="predicted"/>
<dbReference type="InterPro" id="IPR040632">
    <property type="entry name" value="Sulfotransfer_4"/>
</dbReference>
<evidence type="ECO:0008006" key="3">
    <source>
        <dbReference type="Google" id="ProtNLM"/>
    </source>
</evidence>
<dbReference type="PANTHER" id="PTHR36978">
    <property type="entry name" value="P-LOOP CONTAINING NUCLEOTIDE TRIPHOSPHATE HYDROLASE"/>
    <property type="match status" value="1"/>
</dbReference>
<dbReference type="InterPro" id="IPR027417">
    <property type="entry name" value="P-loop_NTPase"/>
</dbReference>
<organism evidence="1 2">
    <name type="scientific">Trinickia caryophylli</name>
    <name type="common">Paraburkholderia caryophylli</name>
    <dbReference type="NCBI Taxonomy" id="28094"/>
    <lineage>
        <taxon>Bacteria</taxon>
        <taxon>Pseudomonadati</taxon>
        <taxon>Pseudomonadota</taxon>
        <taxon>Betaproteobacteria</taxon>
        <taxon>Burkholderiales</taxon>
        <taxon>Burkholderiaceae</taxon>
        <taxon>Trinickia</taxon>
    </lineage>
</organism>